<dbReference type="Proteomes" id="UP000610966">
    <property type="component" value="Unassembled WGS sequence"/>
</dbReference>
<evidence type="ECO:0000313" key="2">
    <source>
        <dbReference type="Proteomes" id="UP000610966"/>
    </source>
</evidence>
<sequence>MTPQRLHSALNARRRERGLTWDGLAAELGICAGLLDAMRRGVISGETRARALAWLEDDRRQVPPREE</sequence>
<organism evidence="1 2">
    <name type="scientific">Sphaerimonospora thailandensis</name>
    <dbReference type="NCBI Taxonomy" id="795644"/>
    <lineage>
        <taxon>Bacteria</taxon>
        <taxon>Bacillati</taxon>
        <taxon>Actinomycetota</taxon>
        <taxon>Actinomycetes</taxon>
        <taxon>Streptosporangiales</taxon>
        <taxon>Streptosporangiaceae</taxon>
        <taxon>Sphaerimonospora</taxon>
    </lineage>
</organism>
<dbReference type="GO" id="GO:0003677">
    <property type="term" value="F:DNA binding"/>
    <property type="evidence" value="ECO:0007669"/>
    <property type="project" value="InterPro"/>
</dbReference>
<comment type="caution">
    <text evidence="1">The sequence shown here is derived from an EMBL/GenBank/DDBJ whole genome shotgun (WGS) entry which is preliminary data.</text>
</comment>
<evidence type="ECO:0000313" key="1">
    <source>
        <dbReference type="EMBL" id="GIH69467.1"/>
    </source>
</evidence>
<keyword evidence="2" id="KW-1185">Reference proteome</keyword>
<proteinExistence type="predicted"/>
<reference evidence="1" key="1">
    <citation type="submission" date="2021-01" db="EMBL/GenBank/DDBJ databases">
        <title>Whole genome shotgun sequence of Sphaerimonospora thailandensis NBRC 107569.</title>
        <authorList>
            <person name="Komaki H."/>
            <person name="Tamura T."/>
        </authorList>
    </citation>
    <scope>NUCLEOTIDE SEQUENCE</scope>
    <source>
        <strain evidence="1">NBRC 107569</strain>
    </source>
</reference>
<name>A0A8J3VYI3_9ACTN</name>
<dbReference type="AlphaFoldDB" id="A0A8J3VYI3"/>
<accession>A0A8J3VYI3</accession>
<dbReference type="RefSeq" id="WP_204014097.1">
    <property type="nucleotide sequence ID" value="NZ_BOOG01000015.1"/>
</dbReference>
<dbReference type="InterPro" id="IPR010982">
    <property type="entry name" value="Lambda_DNA-bd_dom_sf"/>
</dbReference>
<gene>
    <name evidence="1" type="ORF">Mth01_17200</name>
</gene>
<dbReference type="SUPFAM" id="SSF47413">
    <property type="entry name" value="lambda repressor-like DNA-binding domains"/>
    <property type="match status" value="1"/>
</dbReference>
<dbReference type="EMBL" id="BOOG01000015">
    <property type="protein sequence ID" value="GIH69467.1"/>
    <property type="molecule type" value="Genomic_DNA"/>
</dbReference>
<protein>
    <submittedName>
        <fullName evidence="1">Uncharacterized protein</fullName>
    </submittedName>
</protein>